<reference evidence="1" key="1">
    <citation type="submission" date="2018-02" db="EMBL/GenBank/DDBJ databases">
        <title>Rhizophora mucronata_Transcriptome.</title>
        <authorList>
            <person name="Meera S.P."/>
            <person name="Sreeshan A."/>
            <person name="Augustine A."/>
        </authorList>
    </citation>
    <scope>NUCLEOTIDE SEQUENCE</scope>
    <source>
        <tissue evidence="1">Leaf</tissue>
    </source>
</reference>
<sequence>MLKPFRIKPVINTCLILAIVKLLLLNS</sequence>
<dbReference type="EMBL" id="GGEC01086317">
    <property type="protein sequence ID" value="MBX66801.1"/>
    <property type="molecule type" value="Transcribed_RNA"/>
</dbReference>
<name>A0A2P2QIJ2_RHIMU</name>
<organism evidence="1">
    <name type="scientific">Rhizophora mucronata</name>
    <name type="common">Asiatic mangrove</name>
    <dbReference type="NCBI Taxonomy" id="61149"/>
    <lineage>
        <taxon>Eukaryota</taxon>
        <taxon>Viridiplantae</taxon>
        <taxon>Streptophyta</taxon>
        <taxon>Embryophyta</taxon>
        <taxon>Tracheophyta</taxon>
        <taxon>Spermatophyta</taxon>
        <taxon>Magnoliopsida</taxon>
        <taxon>eudicotyledons</taxon>
        <taxon>Gunneridae</taxon>
        <taxon>Pentapetalae</taxon>
        <taxon>rosids</taxon>
        <taxon>fabids</taxon>
        <taxon>Malpighiales</taxon>
        <taxon>Rhizophoraceae</taxon>
        <taxon>Rhizophora</taxon>
    </lineage>
</organism>
<accession>A0A2P2QIJ2</accession>
<proteinExistence type="predicted"/>
<evidence type="ECO:0000313" key="1">
    <source>
        <dbReference type="EMBL" id="MBX66801.1"/>
    </source>
</evidence>
<dbReference type="AlphaFoldDB" id="A0A2P2QIJ2"/>
<protein>
    <submittedName>
        <fullName evidence="1">Uncharacterized protein</fullName>
    </submittedName>
</protein>